<keyword evidence="1" id="KW-0472">Membrane</keyword>
<evidence type="ECO:0000313" key="2">
    <source>
        <dbReference type="EMBL" id="RXT50118.1"/>
    </source>
</evidence>
<dbReference type="Proteomes" id="UP000290819">
    <property type="component" value="Unassembled WGS sequence"/>
</dbReference>
<sequence>MIWDLDPAGRVKRGRAALMAAQYREMTEQEYADRLRVLIRIVSAATLGLCSFAVGLLIGAFFLF</sequence>
<accession>A0A4Q1VDV1</accession>
<keyword evidence="1" id="KW-1133">Transmembrane helix</keyword>
<keyword evidence="1" id="KW-0812">Transmembrane</keyword>
<feature type="transmembrane region" description="Helical" evidence="1">
    <location>
        <begin position="37"/>
        <end position="63"/>
    </location>
</feature>
<evidence type="ECO:0000256" key="1">
    <source>
        <dbReference type="SAM" id="Phobius"/>
    </source>
</evidence>
<comment type="caution">
    <text evidence="2">The sequence shown here is derived from an EMBL/GenBank/DDBJ whole genome shotgun (WGS) entry which is preliminary data.</text>
</comment>
<protein>
    <submittedName>
        <fullName evidence="2">Uncharacterized protein</fullName>
    </submittedName>
</protein>
<keyword evidence="3" id="KW-1185">Reference proteome</keyword>
<gene>
    <name evidence="2" type="ORF">B5V03_09725</name>
</gene>
<reference evidence="2 3" key="1">
    <citation type="submission" date="2017-03" db="EMBL/GenBank/DDBJ databases">
        <authorList>
            <person name="Safronova V.I."/>
            <person name="Sazanova A.L."/>
            <person name="Chirak E.R."/>
        </authorList>
    </citation>
    <scope>NUCLEOTIDE SEQUENCE [LARGE SCALE GENOMIC DNA]</scope>
    <source>
        <strain evidence="2 3">Opo-243</strain>
    </source>
</reference>
<organism evidence="2 3">
    <name type="scientific">Bradyrhizobium betae</name>
    <dbReference type="NCBI Taxonomy" id="244734"/>
    <lineage>
        <taxon>Bacteria</taxon>
        <taxon>Pseudomonadati</taxon>
        <taxon>Pseudomonadota</taxon>
        <taxon>Alphaproteobacteria</taxon>
        <taxon>Hyphomicrobiales</taxon>
        <taxon>Nitrobacteraceae</taxon>
        <taxon>Bradyrhizobium</taxon>
    </lineage>
</organism>
<name>A0A4Q1VDV1_9BRAD</name>
<evidence type="ECO:0000313" key="3">
    <source>
        <dbReference type="Proteomes" id="UP000290819"/>
    </source>
</evidence>
<proteinExistence type="predicted"/>
<dbReference type="AlphaFoldDB" id="A0A4Q1VDV1"/>
<dbReference type="EMBL" id="MZXW01000015">
    <property type="protein sequence ID" value="RXT50118.1"/>
    <property type="molecule type" value="Genomic_DNA"/>
</dbReference>